<reference evidence="2" key="1">
    <citation type="journal article" date="2023" name="Mol. Phylogenet. Evol.">
        <title>Genome-scale phylogeny and comparative genomics of the fungal order Sordariales.</title>
        <authorList>
            <person name="Hensen N."/>
            <person name="Bonometti L."/>
            <person name="Westerberg I."/>
            <person name="Brannstrom I.O."/>
            <person name="Guillou S."/>
            <person name="Cros-Aarteil S."/>
            <person name="Calhoun S."/>
            <person name="Haridas S."/>
            <person name="Kuo A."/>
            <person name="Mondo S."/>
            <person name="Pangilinan J."/>
            <person name="Riley R."/>
            <person name="LaButti K."/>
            <person name="Andreopoulos B."/>
            <person name="Lipzen A."/>
            <person name="Chen C."/>
            <person name="Yan M."/>
            <person name="Daum C."/>
            <person name="Ng V."/>
            <person name="Clum A."/>
            <person name="Steindorff A."/>
            <person name="Ohm R.A."/>
            <person name="Martin F."/>
            <person name="Silar P."/>
            <person name="Natvig D.O."/>
            <person name="Lalanne C."/>
            <person name="Gautier V."/>
            <person name="Ament-Velasquez S.L."/>
            <person name="Kruys A."/>
            <person name="Hutchinson M.I."/>
            <person name="Powell A.J."/>
            <person name="Barry K."/>
            <person name="Miller A.N."/>
            <person name="Grigoriev I.V."/>
            <person name="Debuchy R."/>
            <person name="Gladieux P."/>
            <person name="Hiltunen Thoren M."/>
            <person name="Johannesson H."/>
        </authorList>
    </citation>
    <scope>NUCLEOTIDE SEQUENCE</scope>
    <source>
        <strain evidence="2">CBS 757.83</strain>
    </source>
</reference>
<accession>A0AAN6T3V5</accession>
<evidence type="ECO:0000313" key="3">
    <source>
        <dbReference type="Proteomes" id="UP001305647"/>
    </source>
</evidence>
<reference evidence="2" key="2">
    <citation type="submission" date="2023-05" db="EMBL/GenBank/DDBJ databases">
        <authorList>
            <consortium name="Lawrence Berkeley National Laboratory"/>
            <person name="Steindorff A."/>
            <person name="Hensen N."/>
            <person name="Bonometti L."/>
            <person name="Westerberg I."/>
            <person name="Brannstrom I.O."/>
            <person name="Guillou S."/>
            <person name="Cros-Aarteil S."/>
            <person name="Calhoun S."/>
            <person name="Haridas S."/>
            <person name="Kuo A."/>
            <person name="Mondo S."/>
            <person name="Pangilinan J."/>
            <person name="Riley R."/>
            <person name="Labutti K."/>
            <person name="Andreopoulos B."/>
            <person name="Lipzen A."/>
            <person name="Chen C."/>
            <person name="Yanf M."/>
            <person name="Daum C."/>
            <person name="Ng V."/>
            <person name="Clum A."/>
            <person name="Ohm R."/>
            <person name="Martin F."/>
            <person name="Silar P."/>
            <person name="Natvig D."/>
            <person name="Lalanne C."/>
            <person name="Gautier V."/>
            <person name="Ament-Velasquez S.L."/>
            <person name="Kruys A."/>
            <person name="Hutchinson M.I."/>
            <person name="Powell A.J."/>
            <person name="Barry K."/>
            <person name="Miller A.N."/>
            <person name="Grigoriev I.V."/>
            <person name="Debuchy R."/>
            <person name="Gladieux P."/>
            <person name="Thoren M.H."/>
            <person name="Johannesson H."/>
        </authorList>
    </citation>
    <scope>NUCLEOTIDE SEQUENCE</scope>
    <source>
        <strain evidence="2">CBS 757.83</strain>
    </source>
</reference>
<sequence length="115" mass="12226">MNSSNAQSQSTTKVPTTSPYHEAGYTASTIVPQPTPPISFAAPVYSPHCVDSSDAAKVSGRFSCKPANHHSHGSSLVEVLDAERSRSPALGVHRCSSHEISVCHVLRPRAVYPTT</sequence>
<name>A0AAN6T3V5_9PEZI</name>
<gene>
    <name evidence="2" type="ORF">N658DRAFT_493294</name>
</gene>
<comment type="caution">
    <text evidence="2">The sequence shown here is derived from an EMBL/GenBank/DDBJ whole genome shotgun (WGS) entry which is preliminary data.</text>
</comment>
<dbReference type="AlphaFoldDB" id="A0AAN6T3V5"/>
<feature type="compositionally biased region" description="Polar residues" evidence="1">
    <location>
        <begin position="1"/>
        <end position="19"/>
    </location>
</feature>
<keyword evidence="3" id="KW-1185">Reference proteome</keyword>
<evidence type="ECO:0000313" key="2">
    <source>
        <dbReference type="EMBL" id="KAK4103828.1"/>
    </source>
</evidence>
<dbReference type="Proteomes" id="UP001305647">
    <property type="component" value="Unassembled WGS sequence"/>
</dbReference>
<feature type="region of interest" description="Disordered" evidence="1">
    <location>
        <begin position="1"/>
        <end position="31"/>
    </location>
</feature>
<proteinExistence type="predicted"/>
<organism evidence="2 3">
    <name type="scientific">Parathielavia hyrcaniae</name>
    <dbReference type="NCBI Taxonomy" id="113614"/>
    <lineage>
        <taxon>Eukaryota</taxon>
        <taxon>Fungi</taxon>
        <taxon>Dikarya</taxon>
        <taxon>Ascomycota</taxon>
        <taxon>Pezizomycotina</taxon>
        <taxon>Sordariomycetes</taxon>
        <taxon>Sordariomycetidae</taxon>
        <taxon>Sordariales</taxon>
        <taxon>Chaetomiaceae</taxon>
        <taxon>Parathielavia</taxon>
    </lineage>
</organism>
<protein>
    <submittedName>
        <fullName evidence="2">Uncharacterized protein</fullName>
    </submittedName>
</protein>
<evidence type="ECO:0000256" key="1">
    <source>
        <dbReference type="SAM" id="MobiDB-lite"/>
    </source>
</evidence>
<dbReference type="EMBL" id="MU863627">
    <property type="protein sequence ID" value="KAK4103828.1"/>
    <property type="molecule type" value="Genomic_DNA"/>
</dbReference>